<dbReference type="Proteomes" id="UP000032279">
    <property type="component" value="Unassembled WGS sequence"/>
</dbReference>
<dbReference type="InterPro" id="IPR001638">
    <property type="entry name" value="Solute-binding_3/MltF_N"/>
</dbReference>
<gene>
    <name evidence="4" type="ORF">WDC_1621</name>
</gene>
<protein>
    <submittedName>
        <fullName evidence="4">Putative amino acid transporter, amino acid-binding protein</fullName>
    </submittedName>
</protein>
<feature type="domain" description="Solute-binding protein family 3/N-terminal" evidence="3">
    <location>
        <begin position="43"/>
        <end position="277"/>
    </location>
</feature>
<evidence type="ECO:0000313" key="5">
    <source>
        <dbReference type="Proteomes" id="UP000032279"/>
    </source>
</evidence>
<dbReference type="RefSeq" id="WP_044011320.1">
    <property type="nucleotide sequence ID" value="NZ_AWTT01000047.1"/>
</dbReference>
<name>A0A0D1A4Z8_9LACO</name>
<keyword evidence="5" id="KW-1185">Reference proteome</keyword>
<sequence length="277" mass="30345">MKKWTKKGWLVSMSLLMVLSIGLAGCGSSNADNSVKKIKDKKTLVIGTSADYAPFEFPIVKNGKKQITGYDILIAKQIGKDMGVKVKIENTEFSSLISDLKGNKVDLILSGMTSTPARKKQVAFSKSYYTVKNYLLVKKADANKYNTVADTKGAQIGAQQASVQEQIAKKQTKGDIVTEGLVTSLTTELQQGKLDGVVVESEIADNYLKNYPDKYVKAKVKLTTPASQSHINVAGRKGDKKLMKQVNKTITKLQKNGDMQKLLNQAEKIQTKYGTAK</sequence>
<evidence type="ECO:0000256" key="1">
    <source>
        <dbReference type="ARBA" id="ARBA00022729"/>
    </source>
</evidence>
<accession>A0A0D1A4Z8</accession>
<evidence type="ECO:0000259" key="3">
    <source>
        <dbReference type="SMART" id="SM00062"/>
    </source>
</evidence>
<dbReference type="PATRIC" id="fig|1335616.4.peg.1628"/>
<evidence type="ECO:0000256" key="2">
    <source>
        <dbReference type="SAM" id="SignalP"/>
    </source>
</evidence>
<dbReference type="PANTHER" id="PTHR35936">
    <property type="entry name" value="MEMBRANE-BOUND LYTIC MUREIN TRANSGLYCOSYLASE F"/>
    <property type="match status" value="1"/>
</dbReference>
<reference evidence="4 5" key="1">
    <citation type="submission" date="2013-08" db="EMBL/GenBank/DDBJ databases">
        <title>Lactobacillus wasatchii sp. WDC04, a late gas producing bacteria isolated from aged chedder cheese.</title>
        <authorList>
            <person name="Oberg C.J."/>
            <person name="Culumber M."/>
            <person name="McMahon D.J."/>
            <person name="Broadbent J.R."/>
            <person name="Oberg T.S."/>
            <person name="Ortaki F."/>
        </authorList>
    </citation>
    <scope>NUCLEOTIDE SEQUENCE [LARGE SCALE GENOMIC DNA]</scope>
    <source>
        <strain evidence="4 5">WDC04</strain>
    </source>
</reference>
<organism evidence="4 5">
    <name type="scientific">Paucilactobacillus wasatchensis</name>
    <dbReference type="NCBI Taxonomy" id="1335616"/>
    <lineage>
        <taxon>Bacteria</taxon>
        <taxon>Bacillati</taxon>
        <taxon>Bacillota</taxon>
        <taxon>Bacilli</taxon>
        <taxon>Lactobacillales</taxon>
        <taxon>Lactobacillaceae</taxon>
        <taxon>Paucilactobacillus</taxon>
    </lineage>
</organism>
<dbReference type="SUPFAM" id="SSF53850">
    <property type="entry name" value="Periplasmic binding protein-like II"/>
    <property type="match status" value="1"/>
</dbReference>
<evidence type="ECO:0000313" key="4">
    <source>
        <dbReference type="EMBL" id="KIS02792.1"/>
    </source>
</evidence>
<feature type="chain" id="PRO_5002227068" evidence="2">
    <location>
        <begin position="32"/>
        <end position="277"/>
    </location>
</feature>
<dbReference type="PANTHER" id="PTHR35936:SF17">
    <property type="entry name" value="ARGININE-BINDING EXTRACELLULAR PROTEIN ARTP"/>
    <property type="match status" value="1"/>
</dbReference>
<dbReference type="AlphaFoldDB" id="A0A0D1A4Z8"/>
<dbReference type="OrthoDB" id="9774451at2"/>
<feature type="signal peptide" evidence="2">
    <location>
        <begin position="1"/>
        <end position="31"/>
    </location>
</feature>
<comment type="caution">
    <text evidence="4">The sequence shown here is derived from an EMBL/GenBank/DDBJ whole genome shotgun (WGS) entry which is preliminary data.</text>
</comment>
<keyword evidence="1 2" id="KW-0732">Signal</keyword>
<proteinExistence type="predicted"/>
<dbReference type="SMART" id="SM00062">
    <property type="entry name" value="PBPb"/>
    <property type="match status" value="1"/>
</dbReference>
<dbReference type="STRING" id="1335616.WDC_1621"/>
<dbReference type="PROSITE" id="PS51257">
    <property type="entry name" value="PROKAR_LIPOPROTEIN"/>
    <property type="match status" value="1"/>
</dbReference>
<dbReference type="EMBL" id="AWTT01000047">
    <property type="protein sequence ID" value="KIS02792.1"/>
    <property type="molecule type" value="Genomic_DNA"/>
</dbReference>
<dbReference type="Gene3D" id="3.40.190.10">
    <property type="entry name" value="Periplasmic binding protein-like II"/>
    <property type="match status" value="2"/>
</dbReference>
<dbReference type="Pfam" id="PF00497">
    <property type="entry name" value="SBP_bac_3"/>
    <property type="match status" value="1"/>
</dbReference>